<dbReference type="GO" id="GO:0051301">
    <property type="term" value="P:cell division"/>
    <property type="evidence" value="ECO:0007669"/>
    <property type="project" value="UniProtKB-KW"/>
</dbReference>
<keyword evidence="4" id="KW-0132">Cell division</keyword>
<accession>A0A0W0YWI4</accession>
<reference evidence="4 5" key="1">
    <citation type="submission" date="2015-11" db="EMBL/GenBank/DDBJ databases">
        <title>Genomic analysis of 38 Legionella species identifies large and diverse effector repertoires.</title>
        <authorList>
            <person name="Burstein D."/>
            <person name="Amaro F."/>
            <person name="Zusman T."/>
            <person name="Lifshitz Z."/>
            <person name="Cohen O."/>
            <person name="Gilbert J.A."/>
            <person name="Pupko T."/>
            <person name="Shuman H.A."/>
            <person name="Segal G."/>
        </authorList>
    </citation>
    <scope>NUCLEOTIDE SEQUENCE [LARGE SCALE GENOMIC DNA]</scope>
    <source>
        <strain evidence="4 5">Mt.St.Helens-9</strain>
    </source>
</reference>
<dbReference type="PATRIC" id="fig|452.5.peg.3127"/>
<evidence type="ECO:0000313" key="4">
    <source>
        <dbReference type="EMBL" id="KTD61204.1"/>
    </source>
</evidence>
<protein>
    <submittedName>
        <fullName evidence="4">Cell division protein ZapA</fullName>
    </submittedName>
</protein>
<evidence type="ECO:0000256" key="1">
    <source>
        <dbReference type="ARBA" id="ARBA00010074"/>
    </source>
</evidence>
<comment type="caution">
    <text evidence="4">The sequence shown here is derived from an EMBL/GenBank/DDBJ whole genome shotgun (WGS) entry which is preliminary data.</text>
</comment>
<dbReference type="SUPFAM" id="SSF102829">
    <property type="entry name" value="Cell division protein ZapA-like"/>
    <property type="match status" value="1"/>
</dbReference>
<dbReference type="InterPro" id="IPR042233">
    <property type="entry name" value="Cell_div_ZapA_N"/>
</dbReference>
<evidence type="ECO:0000256" key="2">
    <source>
        <dbReference type="ARBA" id="ARBA00023054"/>
    </source>
</evidence>
<name>A0A0W0YWI4_LEGSP</name>
<dbReference type="EMBL" id="LNYX01000034">
    <property type="protein sequence ID" value="KTD61204.1"/>
    <property type="molecule type" value="Genomic_DNA"/>
</dbReference>
<dbReference type="Proteomes" id="UP000054877">
    <property type="component" value="Unassembled WGS sequence"/>
</dbReference>
<keyword evidence="5" id="KW-1185">Reference proteome</keyword>
<sequence length="110" mass="12597">MTAPKTCSVRLLDKTYEIKCPEHEIHNLQQAAQKLQEQLLANKRKFKQLDDFQNLLLASLHVSHELISYQKLQEQQRHQVTQFISSLENKINQVVSGNSEAEPQAVDSSA</sequence>
<evidence type="ECO:0000313" key="5">
    <source>
        <dbReference type="Proteomes" id="UP000054877"/>
    </source>
</evidence>
<organism evidence="4 5">
    <name type="scientific">Legionella spiritensis</name>
    <dbReference type="NCBI Taxonomy" id="452"/>
    <lineage>
        <taxon>Bacteria</taxon>
        <taxon>Pseudomonadati</taxon>
        <taxon>Pseudomonadota</taxon>
        <taxon>Gammaproteobacteria</taxon>
        <taxon>Legionellales</taxon>
        <taxon>Legionellaceae</taxon>
        <taxon>Legionella</taxon>
    </lineage>
</organism>
<keyword evidence="4" id="KW-0131">Cell cycle</keyword>
<proteinExistence type="inferred from homology"/>
<dbReference type="InterPro" id="IPR036192">
    <property type="entry name" value="Cell_div_ZapA-like_sf"/>
</dbReference>
<dbReference type="STRING" id="452.Lspi_2824"/>
<dbReference type="Gene3D" id="3.30.160.880">
    <property type="entry name" value="Cell division protein ZapA protomer, N-terminal domain"/>
    <property type="match status" value="1"/>
</dbReference>
<dbReference type="RefSeq" id="WP_058484730.1">
    <property type="nucleotide sequence ID" value="NZ_CAAAII010000004.1"/>
</dbReference>
<dbReference type="Pfam" id="PF05164">
    <property type="entry name" value="ZapA"/>
    <property type="match status" value="1"/>
</dbReference>
<dbReference type="OrthoDB" id="5772359at2"/>
<keyword evidence="2 3" id="KW-0175">Coiled coil</keyword>
<comment type="similarity">
    <text evidence="1">Belongs to the ZapA family. Type 1 subfamily.</text>
</comment>
<evidence type="ECO:0000256" key="3">
    <source>
        <dbReference type="SAM" id="Coils"/>
    </source>
</evidence>
<feature type="coiled-coil region" evidence="3">
    <location>
        <begin position="18"/>
        <end position="45"/>
    </location>
</feature>
<gene>
    <name evidence="4" type="primary">zapA</name>
    <name evidence="4" type="ORF">Lspi_2824</name>
</gene>
<dbReference type="AlphaFoldDB" id="A0A0W0YWI4"/>
<dbReference type="InterPro" id="IPR007838">
    <property type="entry name" value="Cell_div_ZapA-like"/>
</dbReference>